<dbReference type="Proteomes" id="UP000010798">
    <property type="component" value="Chromosome"/>
</dbReference>
<evidence type="ECO:0000313" key="1">
    <source>
        <dbReference type="EMBL" id="AGA25832.1"/>
    </source>
</evidence>
<sequence>MSESKNSSPSSNKSLDLLGMKGFADSTKILTKGAVEGAGEFLSRICLPAAKEFGLLLKDHVKEWRNQNALRIIIEAENRAKRTHNNKEVHAPPRVVADIIDKGSWSDEEGIQVMWAGLLASACTETGDDDSNIIFSNILSQLTSAEAKFIKWMIENPVLEFTNEYFHKVYVPHKHSEQVLLKVMGLTSPDIMHGQFQHLKTLGLVDDIIVHADDFHEAHHCYVLIFGTALALRFYARCSGSAESIWHFYKLAKFYGTNQPIVINLCEVIQK</sequence>
<dbReference type="HOGENOM" id="CLU_1114367_0_0_0"/>
<dbReference type="RefSeq" id="WP_015245005.1">
    <property type="nucleotide sequence ID" value="NC_019892.1"/>
</dbReference>
<organism evidence="1 2">
    <name type="scientific">Singulisphaera acidiphila (strain ATCC BAA-1392 / DSM 18658 / VKM B-2454 / MOB10)</name>
    <dbReference type="NCBI Taxonomy" id="886293"/>
    <lineage>
        <taxon>Bacteria</taxon>
        <taxon>Pseudomonadati</taxon>
        <taxon>Planctomycetota</taxon>
        <taxon>Planctomycetia</taxon>
        <taxon>Isosphaerales</taxon>
        <taxon>Isosphaeraceae</taxon>
        <taxon>Singulisphaera</taxon>
    </lineage>
</organism>
<evidence type="ECO:0000313" key="2">
    <source>
        <dbReference type="Proteomes" id="UP000010798"/>
    </source>
</evidence>
<protein>
    <recommendedName>
        <fullName evidence="3">DUF4393 domain-containing protein</fullName>
    </recommendedName>
</protein>
<dbReference type="Pfam" id="PF14337">
    <property type="entry name" value="Abi_alpha"/>
    <property type="match status" value="1"/>
</dbReference>
<dbReference type="KEGG" id="saci:Sinac_1450"/>
<proteinExistence type="predicted"/>
<keyword evidence="2" id="KW-1185">Reference proteome</keyword>
<evidence type="ECO:0008006" key="3">
    <source>
        <dbReference type="Google" id="ProtNLM"/>
    </source>
</evidence>
<dbReference type="InterPro" id="IPR025506">
    <property type="entry name" value="Abi_alpha"/>
</dbReference>
<gene>
    <name evidence="1" type="ordered locus">Sinac_1450</name>
</gene>
<dbReference type="OrthoDB" id="7063390at2"/>
<reference evidence="1 2" key="1">
    <citation type="submission" date="2012-02" db="EMBL/GenBank/DDBJ databases">
        <title>Complete sequence of chromosome of Singulisphaera acidiphila DSM 18658.</title>
        <authorList>
            <consortium name="US DOE Joint Genome Institute (JGI-PGF)"/>
            <person name="Lucas S."/>
            <person name="Copeland A."/>
            <person name="Lapidus A."/>
            <person name="Glavina del Rio T."/>
            <person name="Dalin E."/>
            <person name="Tice H."/>
            <person name="Bruce D."/>
            <person name="Goodwin L."/>
            <person name="Pitluck S."/>
            <person name="Peters L."/>
            <person name="Ovchinnikova G."/>
            <person name="Chertkov O."/>
            <person name="Kyrpides N."/>
            <person name="Mavromatis K."/>
            <person name="Ivanova N."/>
            <person name="Brettin T."/>
            <person name="Detter J.C."/>
            <person name="Han C."/>
            <person name="Larimer F."/>
            <person name="Land M."/>
            <person name="Hauser L."/>
            <person name="Markowitz V."/>
            <person name="Cheng J.-F."/>
            <person name="Hugenholtz P."/>
            <person name="Woyke T."/>
            <person name="Wu D."/>
            <person name="Tindall B."/>
            <person name="Pomrenke H."/>
            <person name="Brambilla E."/>
            <person name="Klenk H.-P."/>
            <person name="Eisen J.A."/>
        </authorList>
    </citation>
    <scope>NUCLEOTIDE SEQUENCE [LARGE SCALE GENOMIC DNA]</scope>
    <source>
        <strain evidence="2">ATCC BAA-1392 / DSM 18658 / VKM B-2454 / MOB10</strain>
    </source>
</reference>
<dbReference type="EMBL" id="CP003364">
    <property type="protein sequence ID" value="AGA25832.1"/>
    <property type="molecule type" value="Genomic_DNA"/>
</dbReference>
<name>L0D9A8_SINAD</name>
<dbReference type="STRING" id="886293.Sinac_1450"/>
<dbReference type="eggNOG" id="ENOG5032T5W">
    <property type="taxonomic scope" value="Bacteria"/>
</dbReference>
<accession>L0D9A8</accession>
<dbReference type="AlphaFoldDB" id="L0D9A8"/>